<evidence type="ECO:0000256" key="3">
    <source>
        <dbReference type="ARBA" id="ARBA00022989"/>
    </source>
</evidence>
<keyword evidence="2 5" id="KW-0812">Transmembrane</keyword>
<dbReference type="GO" id="GO:0098542">
    <property type="term" value="P:defense response to other organism"/>
    <property type="evidence" value="ECO:0007669"/>
    <property type="project" value="InterPro"/>
</dbReference>
<evidence type="ECO:0000256" key="4">
    <source>
        <dbReference type="ARBA" id="ARBA00023136"/>
    </source>
</evidence>
<keyword evidence="8" id="KW-1185">Reference proteome</keyword>
<protein>
    <recommendedName>
        <fullName evidence="6">Late embryogenesis abundant protein LEA-2 subgroup domain-containing protein</fullName>
    </recommendedName>
</protein>
<dbReference type="Pfam" id="PF03168">
    <property type="entry name" value="LEA_2"/>
    <property type="match status" value="1"/>
</dbReference>
<dbReference type="PANTHER" id="PTHR31234:SF65">
    <property type="entry name" value="LATE EMBRYOGENESIS ABUNDANT PROTEIN, LEA_2 SUBGROUP"/>
    <property type="match status" value="1"/>
</dbReference>
<evidence type="ECO:0000256" key="1">
    <source>
        <dbReference type="ARBA" id="ARBA00004167"/>
    </source>
</evidence>
<proteinExistence type="predicted"/>
<feature type="transmembrane region" description="Helical" evidence="5">
    <location>
        <begin position="17"/>
        <end position="40"/>
    </location>
</feature>
<accession>A0A2I0ASV1</accession>
<reference evidence="7 8" key="1">
    <citation type="journal article" date="2017" name="Nature">
        <title>The Apostasia genome and the evolution of orchids.</title>
        <authorList>
            <person name="Zhang G.Q."/>
            <person name="Liu K.W."/>
            <person name="Li Z."/>
            <person name="Lohaus R."/>
            <person name="Hsiao Y.Y."/>
            <person name="Niu S.C."/>
            <person name="Wang J.Y."/>
            <person name="Lin Y.C."/>
            <person name="Xu Q."/>
            <person name="Chen L.J."/>
            <person name="Yoshida K."/>
            <person name="Fujiwara S."/>
            <person name="Wang Z.W."/>
            <person name="Zhang Y.Q."/>
            <person name="Mitsuda N."/>
            <person name="Wang M."/>
            <person name="Liu G.H."/>
            <person name="Pecoraro L."/>
            <person name="Huang H.X."/>
            <person name="Xiao X.J."/>
            <person name="Lin M."/>
            <person name="Wu X.Y."/>
            <person name="Wu W.L."/>
            <person name="Chen Y.Y."/>
            <person name="Chang S.B."/>
            <person name="Sakamoto S."/>
            <person name="Ohme-Takagi M."/>
            <person name="Yagi M."/>
            <person name="Zeng S.J."/>
            <person name="Shen C.Y."/>
            <person name="Yeh C.M."/>
            <person name="Luo Y.B."/>
            <person name="Tsai W.C."/>
            <person name="Van de Peer Y."/>
            <person name="Liu Z.J."/>
        </authorList>
    </citation>
    <scope>NUCLEOTIDE SEQUENCE [LARGE SCALE GENOMIC DNA]</scope>
    <source>
        <strain evidence="8">cv. Shenzhen</strain>
        <tissue evidence="7">Stem</tissue>
    </source>
</reference>
<dbReference type="InterPro" id="IPR044839">
    <property type="entry name" value="NDR1-like"/>
</dbReference>
<dbReference type="EMBL" id="KZ451951">
    <property type="protein sequence ID" value="PKA58566.1"/>
    <property type="molecule type" value="Genomic_DNA"/>
</dbReference>
<name>A0A2I0ASV1_9ASPA</name>
<dbReference type="OrthoDB" id="1929523at2759"/>
<dbReference type="InterPro" id="IPR004864">
    <property type="entry name" value="LEA_2"/>
</dbReference>
<comment type="subcellular location">
    <subcellularLocation>
        <location evidence="1">Membrane</location>
        <topology evidence="1">Single-pass membrane protein</topology>
    </subcellularLocation>
</comment>
<evidence type="ECO:0000313" key="7">
    <source>
        <dbReference type="EMBL" id="PKA58566.1"/>
    </source>
</evidence>
<sequence length="198" mass="21414">MDTGGTKPSRRHHRRRCLLISGGIVLALVLLLVILGVTLFRVREATTTINSVKLDGLGAGFNFLNPSADLNVTLDIDLTAYNPNRVRFRYGEGSAELFYRGGQIGEAEIPPGEIGARGSARMVVTVTIFAGRLIGDSAVYADVLSGSVDFETSTRIPGRVTVLGIFKHHIVSYTSCDVTLNVGNRTVEKSSCRYKAKL</sequence>
<dbReference type="Proteomes" id="UP000236161">
    <property type="component" value="Unassembled WGS sequence"/>
</dbReference>
<gene>
    <name evidence="7" type="ORF">AXF42_Ash008853</name>
</gene>
<dbReference type="STRING" id="1088818.A0A2I0ASV1"/>
<dbReference type="GO" id="GO:0016020">
    <property type="term" value="C:membrane"/>
    <property type="evidence" value="ECO:0007669"/>
    <property type="project" value="UniProtKB-SubCell"/>
</dbReference>
<dbReference type="AlphaFoldDB" id="A0A2I0ASV1"/>
<evidence type="ECO:0000256" key="5">
    <source>
        <dbReference type="SAM" id="Phobius"/>
    </source>
</evidence>
<dbReference type="Gene3D" id="2.60.40.1820">
    <property type="match status" value="1"/>
</dbReference>
<evidence type="ECO:0000259" key="6">
    <source>
        <dbReference type="Pfam" id="PF03168"/>
    </source>
</evidence>
<keyword evidence="4 5" id="KW-0472">Membrane</keyword>
<organism evidence="7 8">
    <name type="scientific">Apostasia shenzhenica</name>
    <dbReference type="NCBI Taxonomy" id="1088818"/>
    <lineage>
        <taxon>Eukaryota</taxon>
        <taxon>Viridiplantae</taxon>
        <taxon>Streptophyta</taxon>
        <taxon>Embryophyta</taxon>
        <taxon>Tracheophyta</taxon>
        <taxon>Spermatophyta</taxon>
        <taxon>Magnoliopsida</taxon>
        <taxon>Liliopsida</taxon>
        <taxon>Asparagales</taxon>
        <taxon>Orchidaceae</taxon>
        <taxon>Apostasioideae</taxon>
        <taxon>Apostasia</taxon>
    </lineage>
</organism>
<dbReference type="SUPFAM" id="SSF117070">
    <property type="entry name" value="LEA14-like"/>
    <property type="match status" value="1"/>
</dbReference>
<evidence type="ECO:0000256" key="2">
    <source>
        <dbReference type="ARBA" id="ARBA00022692"/>
    </source>
</evidence>
<dbReference type="PANTHER" id="PTHR31234">
    <property type="entry name" value="LATE EMBRYOGENESIS ABUNDANT (LEA) HYDROXYPROLINE-RICH GLYCOPROTEIN FAMILY"/>
    <property type="match status" value="1"/>
</dbReference>
<evidence type="ECO:0000313" key="8">
    <source>
        <dbReference type="Proteomes" id="UP000236161"/>
    </source>
</evidence>
<feature type="domain" description="Late embryogenesis abundant protein LEA-2 subgroup" evidence="6">
    <location>
        <begin position="78"/>
        <end position="168"/>
    </location>
</feature>
<keyword evidence="3 5" id="KW-1133">Transmembrane helix</keyword>